<protein>
    <submittedName>
        <fullName evidence="2">Hypothetical_protein</fullName>
    </submittedName>
</protein>
<dbReference type="AlphaFoldDB" id="A0AA86UH58"/>
<gene>
    <name evidence="2" type="ORF">HINF_LOCUS31300</name>
    <name evidence="1" type="ORF">HINF_LOCUS38597</name>
</gene>
<dbReference type="EMBL" id="CAXDID020000104">
    <property type="protein sequence ID" value="CAL6027382.1"/>
    <property type="molecule type" value="Genomic_DNA"/>
</dbReference>
<dbReference type="EMBL" id="CATOUU010000819">
    <property type="protein sequence ID" value="CAI9950952.1"/>
    <property type="molecule type" value="Genomic_DNA"/>
</dbReference>
<reference evidence="2 3" key="2">
    <citation type="submission" date="2024-07" db="EMBL/GenBank/DDBJ databases">
        <authorList>
            <person name="Akdeniz Z."/>
        </authorList>
    </citation>
    <scope>NUCLEOTIDE SEQUENCE [LARGE SCALE GENOMIC DNA]</scope>
</reference>
<evidence type="ECO:0000313" key="1">
    <source>
        <dbReference type="EMBL" id="CAI9950952.1"/>
    </source>
</evidence>
<comment type="caution">
    <text evidence="1">The sequence shown here is derived from an EMBL/GenBank/DDBJ whole genome shotgun (WGS) entry which is preliminary data.</text>
</comment>
<evidence type="ECO:0000313" key="2">
    <source>
        <dbReference type="EMBL" id="CAL6027382.1"/>
    </source>
</evidence>
<sequence>MQLVTTLEQYFQILLISDNILYFYRYIIEILQIQHIQKLGFKQCKSEHNNNDQCLLLIFNFVDSDSLEILFEHLILLSLKNTTNNLFANFLLFYQKFIFLYYFDFRLYINELLFYQIINISFWGVDKLNQIVKDQKYHIIIYPLNLYIRNSKQQINVQAYQSTPFASLVQADKTNVIKCKAGACAAFDGKTGFEEISQWLK</sequence>
<organism evidence="1">
    <name type="scientific">Hexamita inflata</name>
    <dbReference type="NCBI Taxonomy" id="28002"/>
    <lineage>
        <taxon>Eukaryota</taxon>
        <taxon>Metamonada</taxon>
        <taxon>Diplomonadida</taxon>
        <taxon>Hexamitidae</taxon>
        <taxon>Hexamitinae</taxon>
        <taxon>Hexamita</taxon>
    </lineage>
</organism>
<reference evidence="1" key="1">
    <citation type="submission" date="2023-06" db="EMBL/GenBank/DDBJ databases">
        <authorList>
            <person name="Kurt Z."/>
        </authorList>
    </citation>
    <scope>NUCLEOTIDE SEQUENCE</scope>
</reference>
<accession>A0AA86UH58</accession>
<proteinExistence type="predicted"/>
<name>A0AA86UH58_9EUKA</name>
<dbReference type="Proteomes" id="UP001642409">
    <property type="component" value="Unassembled WGS sequence"/>
</dbReference>
<keyword evidence="3" id="KW-1185">Reference proteome</keyword>
<evidence type="ECO:0000313" key="3">
    <source>
        <dbReference type="Proteomes" id="UP001642409"/>
    </source>
</evidence>